<dbReference type="AlphaFoldDB" id="A0AB34XPT4"/>
<dbReference type="InterPro" id="IPR050639">
    <property type="entry name" value="SSR_resolvase"/>
</dbReference>
<dbReference type="SMART" id="SM00857">
    <property type="entry name" value="Resolvase"/>
    <property type="match status" value="1"/>
</dbReference>
<dbReference type="CDD" id="cd00338">
    <property type="entry name" value="Ser_Recombinase"/>
    <property type="match status" value="1"/>
</dbReference>
<dbReference type="SUPFAM" id="SSF53041">
    <property type="entry name" value="Resolvase-like"/>
    <property type="match status" value="1"/>
</dbReference>
<dbReference type="GO" id="GO:0000150">
    <property type="term" value="F:DNA strand exchange activity"/>
    <property type="evidence" value="ECO:0007669"/>
    <property type="project" value="InterPro"/>
</dbReference>
<feature type="domain" description="Resolvase/invertase-type recombinase catalytic" evidence="1">
    <location>
        <begin position="4"/>
        <end position="129"/>
    </location>
</feature>
<sequence length="139" mass="14910">MTKAVLYLRSATDSEAQTNQQAEDCREYLHERGLTEDGVFTDAGHTGPGLAQLLDPAAKGEVTDVIVAEIWRLGRAPVANLRTGDALDRAGVTVHVATGILTGPVLDDCVRGSMYELSIADARRIDGDAETEKDDPPFD</sequence>
<dbReference type="PANTHER" id="PTHR30461">
    <property type="entry name" value="DNA-INVERTASE FROM LAMBDOID PROPHAGE"/>
    <property type="match status" value="1"/>
</dbReference>
<dbReference type="Pfam" id="PF00239">
    <property type="entry name" value="Resolvase"/>
    <property type="match status" value="1"/>
</dbReference>
<protein>
    <recommendedName>
        <fullName evidence="1">Resolvase/invertase-type recombinase catalytic domain-containing protein</fullName>
    </recommendedName>
</protein>
<dbReference type="InterPro" id="IPR006119">
    <property type="entry name" value="Resolv_N"/>
</dbReference>
<evidence type="ECO:0000259" key="1">
    <source>
        <dbReference type="SMART" id="SM00857"/>
    </source>
</evidence>
<accession>A0AB34XPT4</accession>
<organism evidence="2 3">
    <name type="scientific">Brevibacterium casei</name>
    <dbReference type="NCBI Taxonomy" id="33889"/>
    <lineage>
        <taxon>Bacteria</taxon>
        <taxon>Bacillati</taxon>
        <taxon>Actinomycetota</taxon>
        <taxon>Actinomycetes</taxon>
        <taxon>Micrococcales</taxon>
        <taxon>Brevibacteriaceae</taxon>
        <taxon>Brevibacterium</taxon>
    </lineage>
</organism>
<comment type="caution">
    <text evidence="2">The sequence shown here is derived from an EMBL/GenBank/DDBJ whole genome shotgun (WGS) entry which is preliminary data.</text>
</comment>
<dbReference type="EMBL" id="LQQR01000030">
    <property type="protein sequence ID" value="KZE16051.1"/>
    <property type="molecule type" value="Genomic_DNA"/>
</dbReference>
<proteinExistence type="predicted"/>
<dbReference type="GO" id="GO:0003677">
    <property type="term" value="F:DNA binding"/>
    <property type="evidence" value="ECO:0007669"/>
    <property type="project" value="InterPro"/>
</dbReference>
<dbReference type="Gene3D" id="3.40.50.1390">
    <property type="entry name" value="Resolvase, N-terminal catalytic domain"/>
    <property type="match status" value="1"/>
</dbReference>
<dbReference type="InterPro" id="IPR036162">
    <property type="entry name" value="Resolvase-like_N_sf"/>
</dbReference>
<reference evidence="3" key="1">
    <citation type="submission" date="2016-01" db="EMBL/GenBank/DDBJ databases">
        <title>Draft genome of Chromobacterium sp. F49.</title>
        <authorList>
            <person name="Hong K.W."/>
        </authorList>
    </citation>
    <scope>NUCLEOTIDE SEQUENCE [LARGE SCALE GENOMIC DNA]</scope>
    <source>
        <strain evidence="3">M40</strain>
    </source>
</reference>
<dbReference type="Proteomes" id="UP000076612">
    <property type="component" value="Unassembled WGS sequence"/>
</dbReference>
<name>A0AB34XPT4_9MICO</name>
<dbReference type="RefSeq" id="WP_006214186.1">
    <property type="nucleotide sequence ID" value="NZ_CBDRLP010000039.1"/>
</dbReference>
<dbReference type="PANTHER" id="PTHR30461:SF23">
    <property type="entry name" value="DNA RECOMBINASE-RELATED"/>
    <property type="match status" value="1"/>
</dbReference>
<evidence type="ECO:0000313" key="2">
    <source>
        <dbReference type="EMBL" id="KZE16051.1"/>
    </source>
</evidence>
<evidence type="ECO:0000313" key="3">
    <source>
        <dbReference type="Proteomes" id="UP000076612"/>
    </source>
</evidence>
<gene>
    <name evidence="2" type="ORF">AVW13_15025</name>
</gene>